<keyword evidence="12" id="KW-1185">Reference proteome</keyword>
<dbReference type="InterPro" id="IPR000629">
    <property type="entry name" value="RNA-helicase_DEAD-box_CS"/>
</dbReference>
<dbReference type="InterPro" id="IPR014001">
    <property type="entry name" value="Helicase_ATP-bd"/>
</dbReference>
<evidence type="ECO:0000259" key="10">
    <source>
        <dbReference type="PROSITE" id="PS51195"/>
    </source>
</evidence>
<sequence>MSFDKYDLSESILKAIKKLGWSKPTEIQEKSIGPGLEKKDILGLAPTGSGKTGAFVIPLLEQLLSNPRPFYGLIISPTRELALQIADVVAALGTGIGVHVVRLVGGVDIVHQALQLGKNPHIIVATPGRVHVVRLVGGVDIVHQALQLGKNPHIIVATPGRLIDHLENTRGFNLKKIKYFVLDEADRILADDFQLALEKIIEMLPKRHQTLLFSATLSKDIDELQKLALSSPVQVSVKSTSSGKDDPSIDGISLSSVAKLTQKMLFCPAAMKDMYFYELLQRMSGRSMIIFCSTRSRVEKLHFMFNQLGLSSVQLHGKMAQAKRIDALNNFKTDDTKRILIATDVAARGLDVPNLDVVINYDVANDPKTHIHRIGRTARAGKSGLAITIVTQYDIEDILTIEKQIGKKMEPEKVTKDQALKHKGIISSAQEYATQMVKMQEKRKSTKGKKGKRKGK</sequence>
<dbReference type="SMART" id="SM00487">
    <property type="entry name" value="DEXDc"/>
    <property type="match status" value="1"/>
</dbReference>
<proteinExistence type="inferred from homology"/>
<dbReference type="Proteomes" id="UP001057375">
    <property type="component" value="Unassembled WGS sequence"/>
</dbReference>
<keyword evidence="3 6" id="KW-0347">Helicase</keyword>
<evidence type="ECO:0000256" key="6">
    <source>
        <dbReference type="RuleBase" id="RU000492"/>
    </source>
</evidence>
<dbReference type="PROSITE" id="PS51195">
    <property type="entry name" value="Q_MOTIF"/>
    <property type="match status" value="1"/>
</dbReference>
<feature type="compositionally biased region" description="Basic residues" evidence="7">
    <location>
        <begin position="444"/>
        <end position="456"/>
    </location>
</feature>
<dbReference type="PROSITE" id="PS51192">
    <property type="entry name" value="HELICASE_ATP_BIND_1"/>
    <property type="match status" value="1"/>
</dbReference>
<feature type="domain" description="DEAD-box RNA helicase Q" evidence="10">
    <location>
        <begin position="1"/>
        <end position="29"/>
    </location>
</feature>
<dbReference type="PANTHER" id="PTHR47959:SF24">
    <property type="entry name" value="ATP-DEPENDENT RNA HELICASE"/>
    <property type="match status" value="1"/>
</dbReference>
<dbReference type="GO" id="GO:0004386">
    <property type="term" value="F:helicase activity"/>
    <property type="evidence" value="ECO:0007669"/>
    <property type="project" value="UniProtKB-KW"/>
</dbReference>
<evidence type="ECO:0000256" key="1">
    <source>
        <dbReference type="ARBA" id="ARBA00022741"/>
    </source>
</evidence>
<evidence type="ECO:0000256" key="7">
    <source>
        <dbReference type="SAM" id="MobiDB-lite"/>
    </source>
</evidence>
<evidence type="ECO:0000313" key="12">
    <source>
        <dbReference type="Proteomes" id="UP001057375"/>
    </source>
</evidence>
<comment type="similarity">
    <text evidence="6">Belongs to the DEAD box helicase family.</text>
</comment>
<protein>
    <submittedName>
        <fullName evidence="11">ATP-dependent RNA helicase T26G10.1</fullName>
    </submittedName>
</protein>
<dbReference type="PROSITE" id="PS00039">
    <property type="entry name" value="DEAD_ATP_HELICASE"/>
    <property type="match status" value="1"/>
</dbReference>
<evidence type="ECO:0000313" key="11">
    <source>
        <dbReference type="EMBL" id="GKT36388.1"/>
    </source>
</evidence>
<dbReference type="InterPro" id="IPR011545">
    <property type="entry name" value="DEAD/DEAH_box_helicase_dom"/>
</dbReference>
<dbReference type="PANTHER" id="PTHR47959">
    <property type="entry name" value="ATP-DEPENDENT RNA HELICASE RHLE-RELATED"/>
    <property type="match status" value="1"/>
</dbReference>
<dbReference type="InterPro" id="IPR050079">
    <property type="entry name" value="DEAD_box_RNA_helicase"/>
</dbReference>
<dbReference type="SUPFAM" id="SSF52540">
    <property type="entry name" value="P-loop containing nucleoside triphosphate hydrolases"/>
    <property type="match status" value="2"/>
</dbReference>
<keyword evidence="1 6" id="KW-0547">Nucleotide-binding</keyword>
<dbReference type="CDD" id="cd18787">
    <property type="entry name" value="SF2_C_DEAD"/>
    <property type="match status" value="1"/>
</dbReference>
<dbReference type="InterPro" id="IPR001650">
    <property type="entry name" value="Helicase_C-like"/>
</dbReference>
<evidence type="ECO:0000256" key="3">
    <source>
        <dbReference type="ARBA" id="ARBA00022806"/>
    </source>
</evidence>
<accession>A0ABQ5KXK2</accession>
<feature type="short sequence motif" description="Q motif" evidence="5">
    <location>
        <begin position="1"/>
        <end position="29"/>
    </location>
</feature>
<evidence type="ECO:0000259" key="8">
    <source>
        <dbReference type="PROSITE" id="PS51192"/>
    </source>
</evidence>
<gene>
    <name evidence="11" type="ORF">ADUPG1_009362</name>
</gene>
<dbReference type="InterPro" id="IPR014014">
    <property type="entry name" value="RNA_helicase_DEAD_Q_motif"/>
</dbReference>
<comment type="caution">
    <text evidence="11">The sequence shown here is derived from an EMBL/GenBank/DDBJ whole genome shotgun (WGS) entry which is preliminary data.</text>
</comment>
<reference evidence="11" key="1">
    <citation type="submission" date="2022-03" db="EMBL/GenBank/DDBJ databases">
        <title>Draft genome sequence of Aduncisulcus paluster, a free-living microaerophilic Fornicata.</title>
        <authorList>
            <person name="Yuyama I."/>
            <person name="Kume K."/>
            <person name="Tamura T."/>
            <person name="Inagaki Y."/>
            <person name="Hashimoto T."/>
        </authorList>
    </citation>
    <scope>NUCLEOTIDE SEQUENCE</scope>
    <source>
        <strain evidence="11">NY0171</strain>
    </source>
</reference>
<evidence type="ECO:0000256" key="5">
    <source>
        <dbReference type="PROSITE-ProRule" id="PRU00552"/>
    </source>
</evidence>
<dbReference type="Pfam" id="PF00270">
    <property type="entry name" value="DEAD"/>
    <property type="match status" value="2"/>
</dbReference>
<keyword evidence="2 6" id="KW-0378">Hydrolase</keyword>
<feature type="domain" description="Helicase ATP-binding" evidence="8">
    <location>
        <begin position="32"/>
        <end position="235"/>
    </location>
</feature>
<dbReference type="PROSITE" id="PS51194">
    <property type="entry name" value="HELICASE_CTER"/>
    <property type="match status" value="1"/>
</dbReference>
<feature type="region of interest" description="Disordered" evidence="7">
    <location>
        <begin position="437"/>
        <end position="456"/>
    </location>
</feature>
<dbReference type="InterPro" id="IPR027417">
    <property type="entry name" value="P-loop_NTPase"/>
</dbReference>
<dbReference type="EMBL" id="BQXS01011212">
    <property type="protein sequence ID" value="GKT36388.1"/>
    <property type="molecule type" value="Genomic_DNA"/>
</dbReference>
<dbReference type="SMART" id="SM00490">
    <property type="entry name" value="HELICc"/>
    <property type="match status" value="1"/>
</dbReference>
<evidence type="ECO:0000256" key="2">
    <source>
        <dbReference type="ARBA" id="ARBA00022801"/>
    </source>
</evidence>
<name>A0ABQ5KXK2_9EUKA</name>
<organism evidence="11 12">
    <name type="scientific">Aduncisulcus paluster</name>
    <dbReference type="NCBI Taxonomy" id="2918883"/>
    <lineage>
        <taxon>Eukaryota</taxon>
        <taxon>Metamonada</taxon>
        <taxon>Carpediemonas-like organisms</taxon>
        <taxon>Aduncisulcus</taxon>
    </lineage>
</organism>
<evidence type="ECO:0000256" key="4">
    <source>
        <dbReference type="ARBA" id="ARBA00022840"/>
    </source>
</evidence>
<evidence type="ECO:0000259" key="9">
    <source>
        <dbReference type="PROSITE" id="PS51194"/>
    </source>
</evidence>
<dbReference type="Pfam" id="PF00271">
    <property type="entry name" value="Helicase_C"/>
    <property type="match status" value="1"/>
</dbReference>
<keyword evidence="4 6" id="KW-0067">ATP-binding</keyword>
<feature type="domain" description="Helicase C-terminal" evidence="9">
    <location>
        <begin position="275"/>
        <end position="421"/>
    </location>
</feature>
<dbReference type="Gene3D" id="3.40.50.300">
    <property type="entry name" value="P-loop containing nucleotide triphosphate hydrolases"/>
    <property type="match status" value="3"/>
</dbReference>